<accession>A0A7S2RL76</accession>
<proteinExistence type="predicted"/>
<dbReference type="AlphaFoldDB" id="A0A7S2RL76"/>
<evidence type="ECO:0000313" key="1">
    <source>
        <dbReference type="EMBL" id="CAD9674150.1"/>
    </source>
</evidence>
<organism evidence="1">
    <name type="scientific">Eucampia antarctica</name>
    <dbReference type="NCBI Taxonomy" id="49252"/>
    <lineage>
        <taxon>Eukaryota</taxon>
        <taxon>Sar</taxon>
        <taxon>Stramenopiles</taxon>
        <taxon>Ochrophyta</taxon>
        <taxon>Bacillariophyta</taxon>
        <taxon>Mediophyceae</taxon>
        <taxon>Biddulphiophycidae</taxon>
        <taxon>Hemiaulales</taxon>
        <taxon>Hemiaulaceae</taxon>
        <taxon>Eucampia</taxon>
    </lineage>
</organism>
<gene>
    <name evidence="1" type="ORF">EANT1437_LOCUS7766</name>
</gene>
<dbReference type="EMBL" id="HBHI01015213">
    <property type="protein sequence ID" value="CAD9674150.1"/>
    <property type="molecule type" value="Transcribed_RNA"/>
</dbReference>
<reference evidence="1" key="1">
    <citation type="submission" date="2021-01" db="EMBL/GenBank/DDBJ databases">
        <authorList>
            <person name="Corre E."/>
            <person name="Pelletier E."/>
            <person name="Niang G."/>
            <person name="Scheremetjew M."/>
            <person name="Finn R."/>
            <person name="Kale V."/>
            <person name="Holt S."/>
            <person name="Cochrane G."/>
            <person name="Meng A."/>
            <person name="Brown T."/>
            <person name="Cohen L."/>
        </authorList>
    </citation>
    <scope>NUCLEOTIDE SEQUENCE</scope>
    <source>
        <strain evidence="1">CCMP1452</strain>
    </source>
</reference>
<sequence length="307" mass="33999">MLLIKKYGNITLLSVLTATSFIPPSASFPFQKSSLSKKYNGNSIAEDKLHPLSLLQAIPTIEETEAPPKVGNTNVCFHTERILESEPYPSLSSTSMLNDFLGDNKMNVLRGTNNEVEEASDDIQQNYYSTWVEKSKSAGYAEPTGNDIIYRIINSGTKFPGLKVTSHMYMGCKLITSSESKSEYPELQFTLLNSKNVAEGSKVMVWIYNKLTGEGKEEKDEEKGQNSSDALMRFSITPNDNGTLVFHSSSMLNIDIEFPSVLIKIMPVSKERVEKLGSDVIATALDTEGRFTLKSMEEAYISLIGGK</sequence>
<name>A0A7S2RL76_9STRA</name>
<protein>
    <submittedName>
        <fullName evidence="1">Uncharacterized protein</fullName>
    </submittedName>
</protein>